<comment type="caution">
    <text evidence="6">The sequence shown here is derived from an EMBL/GenBank/DDBJ whole genome shotgun (WGS) entry which is preliminary data.</text>
</comment>
<dbReference type="InterPro" id="IPR013762">
    <property type="entry name" value="Integrase-like_cat_sf"/>
</dbReference>
<keyword evidence="3" id="KW-0238">DNA-binding</keyword>
<reference evidence="6 7" key="1">
    <citation type="submission" date="2019-06" db="EMBL/GenBank/DDBJ databases">
        <title>Sequencing the genomes of 1000 actinobacteria strains.</title>
        <authorList>
            <person name="Klenk H.-P."/>
        </authorList>
    </citation>
    <scope>NUCLEOTIDE SEQUENCE [LARGE SCALE GENOMIC DNA]</scope>
    <source>
        <strain evidence="6 7">DSM 26477</strain>
    </source>
</reference>
<dbReference type="InterPro" id="IPR050808">
    <property type="entry name" value="Phage_Integrase"/>
</dbReference>
<dbReference type="EMBL" id="VFOM01000002">
    <property type="protein sequence ID" value="TQL46715.1"/>
    <property type="molecule type" value="Genomic_DNA"/>
</dbReference>
<dbReference type="GO" id="GO:0006310">
    <property type="term" value="P:DNA recombination"/>
    <property type="evidence" value="ECO:0007669"/>
    <property type="project" value="UniProtKB-KW"/>
</dbReference>
<dbReference type="InterPro" id="IPR011010">
    <property type="entry name" value="DNA_brk_join_enz"/>
</dbReference>
<dbReference type="PANTHER" id="PTHR30629:SF2">
    <property type="entry name" value="PROPHAGE INTEGRASE INTS-RELATED"/>
    <property type="match status" value="1"/>
</dbReference>
<evidence type="ECO:0000256" key="3">
    <source>
        <dbReference type="ARBA" id="ARBA00023125"/>
    </source>
</evidence>
<name>A0A542YF45_9MICO</name>
<dbReference type="Gene3D" id="1.10.443.10">
    <property type="entry name" value="Intergrase catalytic core"/>
    <property type="match status" value="1"/>
</dbReference>
<dbReference type="Gene3D" id="1.10.150.130">
    <property type="match status" value="1"/>
</dbReference>
<evidence type="ECO:0000256" key="2">
    <source>
        <dbReference type="ARBA" id="ARBA00022908"/>
    </source>
</evidence>
<dbReference type="PROSITE" id="PS51898">
    <property type="entry name" value="TYR_RECOMBINASE"/>
    <property type="match status" value="1"/>
</dbReference>
<organism evidence="6 7">
    <name type="scientific">Homoserinimonas aerilata</name>
    <dbReference type="NCBI Taxonomy" id="1162970"/>
    <lineage>
        <taxon>Bacteria</taxon>
        <taxon>Bacillati</taxon>
        <taxon>Actinomycetota</taxon>
        <taxon>Actinomycetes</taxon>
        <taxon>Micrococcales</taxon>
        <taxon>Microbacteriaceae</taxon>
        <taxon>Homoserinimonas</taxon>
    </lineage>
</organism>
<dbReference type="PANTHER" id="PTHR30629">
    <property type="entry name" value="PROPHAGE INTEGRASE"/>
    <property type="match status" value="1"/>
</dbReference>
<evidence type="ECO:0000313" key="6">
    <source>
        <dbReference type="EMBL" id="TQL46715.1"/>
    </source>
</evidence>
<dbReference type="Proteomes" id="UP000317998">
    <property type="component" value="Unassembled WGS sequence"/>
</dbReference>
<feature type="domain" description="Tyr recombinase" evidence="5">
    <location>
        <begin position="178"/>
        <end position="380"/>
    </location>
</feature>
<dbReference type="GO" id="GO:0015074">
    <property type="term" value="P:DNA integration"/>
    <property type="evidence" value="ECO:0007669"/>
    <property type="project" value="UniProtKB-KW"/>
</dbReference>
<accession>A0A542YF45</accession>
<evidence type="ECO:0000313" key="7">
    <source>
        <dbReference type="Proteomes" id="UP000317998"/>
    </source>
</evidence>
<gene>
    <name evidence="6" type="ORF">FB562_2239</name>
</gene>
<comment type="similarity">
    <text evidence="1">Belongs to the 'phage' integrase family.</text>
</comment>
<proteinExistence type="inferred from homology"/>
<evidence type="ECO:0000256" key="1">
    <source>
        <dbReference type="ARBA" id="ARBA00008857"/>
    </source>
</evidence>
<dbReference type="SUPFAM" id="SSF56349">
    <property type="entry name" value="DNA breaking-rejoining enzymes"/>
    <property type="match status" value="1"/>
</dbReference>
<keyword evidence="2" id="KW-0229">DNA integration</keyword>
<evidence type="ECO:0000256" key="4">
    <source>
        <dbReference type="ARBA" id="ARBA00023172"/>
    </source>
</evidence>
<protein>
    <submittedName>
        <fullName evidence="6">Integrase</fullName>
    </submittedName>
</protein>
<dbReference type="InterPro" id="IPR002104">
    <property type="entry name" value="Integrase_catalytic"/>
</dbReference>
<dbReference type="Pfam" id="PF00589">
    <property type="entry name" value="Phage_integrase"/>
    <property type="match status" value="1"/>
</dbReference>
<evidence type="ECO:0000259" key="5">
    <source>
        <dbReference type="PROSITE" id="PS51898"/>
    </source>
</evidence>
<sequence length="386" mass="42843">MSMARPPLVLETWGKIRRTTVGGKDTAVAYYRDSDGRTRPMQRQGKTPADAERKLIEALKKRLTPTTEYLTRETTLQVLAEEWMAELDKSKRSTATKARYASTIRAHINEHVGAVRIREATVPRLQRLIDRVAENSGDEQARMLGVVLRGIFTHAVRMIPDIDNPASSLLLPARPDAADPRAPSLADVHALRKAMAAYDALPAARNGAEHDIADICDMLLATGARPGEVLALDWEKDIDLENWVVTIQATVVRIAGVGVTRQPHTKERDVRRLKLPAFAIDMLVRRRINAYGNWVFPSSTGKLRWPENFRQSWAVAVKGTDVEWTTPKSTRKAVAHHLDVEIGIEAAQGQLGHADPKITRRSYAPGAAVVLPDHSEHLAAFAENPE</sequence>
<dbReference type="AlphaFoldDB" id="A0A542YF45"/>
<dbReference type="GO" id="GO:0003677">
    <property type="term" value="F:DNA binding"/>
    <property type="evidence" value="ECO:0007669"/>
    <property type="project" value="UniProtKB-KW"/>
</dbReference>
<keyword evidence="7" id="KW-1185">Reference proteome</keyword>
<dbReference type="InterPro" id="IPR010998">
    <property type="entry name" value="Integrase_recombinase_N"/>
</dbReference>
<keyword evidence="4" id="KW-0233">DNA recombination</keyword>
<dbReference type="OrthoDB" id="4326943at2"/>